<comment type="caution">
    <text evidence="8">The sequence shown here is derived from an EMBL/GenBank/DDBJ whole genome shotgun (WGS) entry which is preliminary data.</text>
</comment>
<name>A0ABU5T6K0_9MICC</name>
<feature type="transmembrane region" description="Helical" evidence="7">
    <location>
        <begin position="177"/>
        <end position="198"/>
    </location>
</feature>
<keyword evidence="6 7" id="KW-0472">Membrane</keyword>
<dbReference type="PRINTS" id="PR00953">
    <property type="entry name" value="TYPE3IMRPROT"/>
</dbReference>
<feature type="transmembrane region" description="Helical" evidence="7">
    <location>
        <begin position="218"/>
        <end position="238"/>
    </location>
</feature>
<dbReference type="EMBL" id="JAYGGQ010000005">
    <property type="protein sequence ID" value="MEA5454761.1"/>
    <property type="molecule type" value="Genomic_DNA"/>
</dbReference>
<accession>A0ABU5T6K0</accession>
<comment type="similarity">
    <text evidence="2">Belongs to the FliR/MopE/SpaR family.</text>
</comment>
<dbReference type="PANTHER" id="PTHR30065">
    <property type="entry name" value="FLAGELLAR BIOSYNTHETIC PROTEIN FLIR"/>
    <property type="match status" value="1"/>
</dbReference>
<dbReference type="Proteomes" id="UP001304769">
    <property type="component" value="Unassembled WGS sequence"/>
</dbReference>
<keyword evidence="8" id="KW-0282">Flagellum</keyword>
<evidence type="ECO:0000256" key="2">
    <source>
        <dbReference type="ARBA" id="ARBA00009772"/>
    </source>
</evidence>
<evidence type="ECO:0000256" key="1">
    <source>
        <dbReference type="ARBA" id="ARBA00004651"/>
    </source>
</evidence>
<protein>
    <submittedName>
        <fullName evidence="8">Flagellar biosynthetic protein FliR</fullName>
    </submittedName>
</protein>
<evidence type="ECO:0000256" key="5">
    <source>
        <dbReference type="ARBA" id="ARBA00022989"/>
    </source>
</evidence>
<evidence type="ECO:0000256" key="4">
    <source>
        <dbReference type="ARBA" id="ARBA00022692"/>
    </source>
</evidence>
<evidence type="ECO:0000313" key="8">
    <source>
        <dbReference type="EMBL" id="MEA5454761.1"/>
    </source>
</evidence>
<feature type="transmembrane region" description="Helical" evidence="7">
    <location>
        <begin position="145"/>
        <end position="165"/>
    </location>
</feature>
<comment type="subcellular location">
    <subcellularLocation>
        <location evidence="1">Cell membrane</location>
        <topology evidence="1">Multi-pass membrane protein</topology>
    </subcellularLocation>
</comment>
<proteinExistence type="inferred from homology"/>
<keyword evidence="8" id="KW-0969">Cilium</keyword>
<reference evidence="8 9" key="1">
    <citation type="submission" date="2023-12" db="EMBL/GenBank/DDBJ databases">
        <title>Sinomonas terricola sp. nov, isolated from litchi orchard soil in Guangdong, PR China.</title>
        <authorList>
            <person name="Jiaxin W."/>
            <person name="Yang Z."/>
            <person name="Honghui Z."/>
        </authorList>
    </citation>
    <scope>NUCLEOTIDE SEQUENCE [LARGE SCALE GENOMIC DNA]</scope>
    <source>
        <strain evidence="8 9">JGH33</strain>
    </source>
</reference>
<dbReference type="PANTHER" id="PTHR30065:SF1">
    <property type="entry name" value="SURFACE PRESENTATION OF ANTIGENS PROTEIN SPAR"/>
    <property type="match status" value="1"/>
</dbReference>
<organism evidence="8 9">
    <name type="scientific">Sinomonas terricola</name>
    <dbReference type="NCBI Taxonomy" id="3110330"/>
    <lineage>
        <taxon>Bacteria</taxon>
        <taxon>Bacillati</taxon>
        <taxon>Actinomycetota</taxon>
        <taxon>Actinomycetes</taxon>
        <taxon>Micrococcales</taxon>
        <taxon>Micrococcaceae</taxon>
        <taxon>Sinomonas</taxon>
    </lineage>
</organism>
<feature type="transmembrane region" description="Helical" evidence="7">
    <location>
        <begin position="76"/>
        <end position="97"/>
    </location>
</feature>
<dbReference type="InterPro" id="IPR002010">
    <property type="entry name" value="T3SS_IM_R"/>
</dbReference>
<keyword evidence="9" id="KW-1185">Reference proteome</keyword>
<keyword evidence="4 7" id="KW-0812">Transmembrane</keyword>
<keyword evidence="3" id="KW-1003">Cell membrane</keyword>
<evidence type="ECO:0000256" key="6">
    <source>
        <dbReference type="ARBA" id="ARBA00023136"/>
    </source>
</evidence>
<feature type="transmembrane region" description="Helical" evidence="7">
    <location>
        <begin position="12"/>
        <end position="32"/>
    </location>
</feature>
<evidence type="ECO:0000256" key="7">
    <source>
        <dbReference type="SAM" id="Phobius"/>
    </source>
</evidence>
<sequence>MNIPAFNIPIDQAFIEAVILAAVRVTTFLFIAPPFAHNAFPARIKAMLGIGLGLAVAGRAGAGYGPRDTAGFFTGLVLELVTGLALGFLVYLVFAAVQSAGSLLDLSGGFQLAQGYDPMNMVNGAQFTRLTQMAALALLLSSDGYQLVISGLAGTFGALPLAGGLDLAHPVQAMTTAVGGLVVDALQIAGPLMVVLFLADLGLGLLTRVAPALNAFQLSFPLKVLITLTLAGILFLALPRVVASLAQQAVSSLLGVSG</sequence>
<evidence type="ECO:0000313" key="9">
    <source>
        <dbReference type="Proteomes" id="UP001304769"/>
    </source>
</evidence>
<keyword evidence="8" id="KW-0966">Cell projection</keyword>
<feature type="transmembrane region" description="Helical" evidence="7">
    <location>
        <begin position="44"/>
        <end position="64"/>
    </location>
</feature>
<dbReference type="Pfam" id="PF01311">
    <property type="entry name" value="Bac_export_1"/>
    <property type="match status" value="1"/>
</dbReference>
<dbReference type="RefSeq" id="WP_323278610.1">
    <property type="nucleotide sequence ID" value="NZ_JAYGGQ010000005.1"/>
</dbReference>
<evidence type="ECO:0000256" key="3">
    <source>
        <dbReference type="ARBA" id="ARBA00022475"/>
    </source>
</evidence>
<gene>
    <name evidence="8" type="ORF">SPF06_08510</name>
</gene>
<keyword evidence="5 7" id="KW-1133">Transmembrane helix</keyword>